<dbReference type="Pfam" id="PF19289">
    <property type="entry name" value="PmbA_TldD_3rd"/>
    <property type="match status" value="1"/>
</dbReference>
<dbReference type="EMBL" id="LILD01000001">
    <property type="protein sequence ID" value="KOO39079.1"/>
    <property type="molecule type" value="Genomic_DNA"/>
</dbReference>
<dbReference type="PANTHER" id="PTHR43421:SF1">
    <property type="entry name" value="METALLOPROTEASE PMBA"/>
    <property type="match status" value="1"/>
</dbReference>
<dbReference type="PATRIC" id="fig|136160.3.peg.2282"/>
<name>A0A0M0KJX4_ALKHA</name>
<evidence type="ECO:0000259" key="1">
    <source>
        <dbReference type="Pfam" id="PF19289"/>
    </source>
</evidence>
<feature type="domain" description="Metalloprotease TldD/E C-terminal" evidence="1">
    <location>
        <begin position="203"/>
        <end position="417"/>
    </location>
</feature>
<dbReference type="PANTHER" id="PTHR43421">
    <property type="entry name" value="METALLOPROTEASE PMBA"/>
    <property type="match status" value="1"/>
</dbReference>
<organism evidence="2">
    <name type="scientific">Halalkalibacterium halodurans</name>
    <name type="common">Bacillus halodurans</name>
    <dbReference type="NCBI Taxonomy" id="86665"/>
    <lineage>
        <taxon>Bacteria</taxon>
        <taxon>Bacillati</taxon>
        <taxon>Bacillota</taxon>
        <taxon>Bacilli</taxon>
        <taxon>Bacillales</taxon>
        <taxon>Bacillaceae</taxon>
        <taxon>Halalkalibacterium (ex Joshi et al. 2022)</taxon>
    </lineage>
</organism>
<reference evidence="2" key="1">
    <citation type="submission" date="2015-08" db="EMBL/GenBank/DDBJ databases">
        <title>Complete DNA Sequence of Pseudomonas syringae pv. actinidiae, the Causal Agent of Kiwifruit Canker Disease.</title>
        <authorList>
            <person name="Rikkerink E.H.A."/>
            <person name="Fineran P.C."/>
        </authorList>
    </citation>
    <scope>NUCLEOTIDE SEQUENCE</scope>
    <source>
        <strain evidence="2">DSM 13666</strain>
    </source>
</reference>
<accession>A0A0M0KJX4</accession>
<dbReference type="InterPro" id="IPR036059">
    <property type="entry name" value="TldD/PmbA_sf"/>
</dbReference>
<dbReference type="AlphaFoldDB" id="A0A0M0KJX4"/>
<dbReference type="GO" id="GO:0008237">
    <property type="term" value="F:metallopeptidase activity"/>
    <property type="evidence" value="ECO:0007669"/>
    <property type="project" value="InterPro"/>
</dbReference>
<proteinExistence type="predicted"/>
<comment type="caution">
    <text evidence="2">The sequence shown here is derived from an EMBL/GenBank/DDBJ whole genome shotgun (WGS) entry which is preliminary data.</text>
</comment>
<dbReference type="RefSeq" id="WP_053431149.1">
    <property type="nucleotide sequence ID" value="NZ_LILD02000025.1"/>
</dbReference>
<dbReference type="GO" id="GO:0006508">
    <property type="term" value="P:proteolysis"/>
    <property type="evidence" value="ECO:0007669"/>
    <property type="project" value="InterPro"/>
</dbReference>
<dbReference type="SUPFAM" id="SSF111283">
    <property type="entry name" value="Putative modulator of DNA gyrase, PmbA/TldD"/>
    <property type="match status" value="1"/>
</dbReference>
<gene>
    <name evidence="2" type="ORF">AMD02_09595</name>
</gene>
<evidence type="ECO:0000313" key="2">
    <source>
        <dbReference type="EMBL" id="KOO39079.1"/>
    </source>
</evidence>
<sequence>MRTYAEYFGEEATNYSWVLTELEHLYSEQKVTGATVRKWTEDRMTTISRQLPDMASVKEQPWHEWNSEHKVKSQFPKRLDPIDITFPDLELYHPVESYTEIEQFLHSGRAILGSIPELTSAPTLHFESEEKNVFYQDTEGRELEKKHCCHTLSVLVHRKTERANVKISCRNLSEINWHHLYDSLQRELYIENSNNNKNAVTSSIILSENGTKEFIKALGNLFIADTIDRSVPALWKMKGKRIASTVFTLKDQAHLPQSIASSPFDDEGVLSQDITILAKGTFQHALHSITSASKHHQISNGRAYRKSFDLAPKIQYTNLLVEPGTRSTENLLKEMKTGFLINRSFDGQIIAGRLMFKADGWKIHEGQRVERISRVRIEAPLFQMLRSIVAVAKDGYGDLSTFHNILSPSIWIKSLLVIY</sequence>
<dbReference type="InterPro" id="IPR045569">
    <property type="entry name" value="Metalloprtase-TldD/E_C"/>
</dbReference>
<dbReference type="InterPro" id="IPR047657">
    <property type="entry name" value="PmbA"/>
</dbReference>
<dbReference type="GO" id="GO:0005829">
    <property type="term" value="C:cytosol"/>
    <property type="evidence" value="ECO:0007669"/>
    <property type="project" value="TreeGrafter"/>
</dbReference>
<protein>
    <recommendedName>
        <fullName evidence="1">Metalloprotease TldD/E C-terminal domain-containing protein</fullName>
    </recommendedName>
</protein>